<dbReference type="InterPro" id="IPR017855">
    <property type="entry name" value="SMAD-like_dom_sf"/>
</dbReference>
<dbReference type="Pfam" id="PF10401">
    <property type="entry name" value="IRF-3"/>
    <property type="match status" value="1"/>
</dbReference>
<dbReference type="SMART" id="SM01243">
    <property type="entry name" value="IRF-3"/>
    <property type="match status" value="1"/>
</dbReference>
<gene>
    <name evidence="4" type="primary">IRF9</name>
</gene>
<dbReference type="InParanoid" id="A0A3Q0FMP7"/>
<feature type="non-terminal residue" evidence="4">
    <location>
        <position position="1"/>
    </location>
</feature>
<dbReference type="AlphaFoldDB" id="A0A3Q0FMP7"/>
<evidence type="ECO:0000313" key="4">
    <source>
        <dbReference type="RefSeq" id="XP_025048599.1"/>
    </source>
</evidence>
<dbReference type="CTD" id="10379"/>
<dbReference type="GO" id="GO:0045893">
    <property type="term" value="P:positive regulation of DNA-templated transcription"/>
    <property type="evidence" value="ECO:0007669"/>
    <property type="project" value="UniProtKB-ARBA"/>
</dbReference>
<dbReference type="Proteomes" id="UP000189705">
    <property type="component" value="Unplaced"/>
</dbReference>
<evidence type="ECO:0000313" key="3">
    <source>
        <dbReference type="Proteomes" id="UP000189705"/>
    </source>
</evidence>
<dbReference type="Gene3D" id="1.10.10.10">
    <property type="entry name" value="Winged helix-like DNA-binding domain superfamily/Winged helix DNA-binding domain"/>
    <property type="match status" value="1"/>
</dbReference>
<dbReference type="SMART" id="SM00348">
    <property type="entry name" value="IRF"/>
    <property type="match status" value="1"/>
</dbReference>
<dbReference type="SUPFAM" id="SSF49879">
    <property type="entry name" value="SMAD/FHA domain"/>
    <property type="match status" value="1"/>
</dbReference>
<organism evidence="3 4">
    <name type="scientific">Alligator sinensis</name>
    <name type="common">Chinese alligator</name>
    <dbReference type="NCBI Taxonomy" id="38654"/>
    <lineage>
        <taxon>Eukaryota</taxon>
        <taxon>Metazoa</taxon>
        <taxon>Chordata</taxon>
        <taxon>Craniata</taxon>
        <taxon>Vertebrata</taxon>
        <taxon>Euteleostomi</taxon>
        <taxon>Archelosauria</taxon>
        <taxon>Archosauria</taxon>
        <taxon>Crocodylia</taxon>
        <taxon>Alligatoridae</taxon>
        <taxon>Alligatorinae</taxon>
        <taxon>Alligator</taxon>
    </lineage>
</organism>
<evidence type="ECO:0000256" key="1">
    <source>
        <dbReference type="SAM" id="MobiDB-lite"/>
    </source>
</evidence>
<feature type="region of interest" description="Disordered" evidence="1">
    <location>
        <begin position="134"/>
        <end position="253"/>
    </location>
</feature>
<dbReference type="GeneID" id="102386225"/>
<feature type="compositionally biased region" description="Basic and acidic residues" evidence="1">
    <location>
        <begin position="54"/>
        <end position="66"/>
    </location>
</feature>
<dbReference type="InterPro" id="IPR036390">
    <property type="entry name" value="WH_DNA-bd_sf"/>
</dbReference>
<dbReference type="PROSITE" id="PS51507">
    <property type="entry name" value="IRF_2"/>
    <property type="match status" value="1"/>
</dbReference>
<dbReference type="GO" id="GO:0000978">
    <property type="term" value="F:RNA polymerase II cis-regulatory region sequence-specific DNA binding"/>
    <property type="evidence" value="ECO:0007669"/>
    <property type="project" value="TreeGrafter"/>
</dbReference>
<dbReference type="GO" id="GO:0005634">
    <property type="term" value="C:nucleus"/>
    <property type="evidence" value="ECO:0007669"/>
    <property type="project" value="TreeGrafter"/>
</dbReference>
<sequence>RAPGPAVPLTPGPQRPWRSCWVQLARRSRDFGEREWSLRGGRAAPGGGRAGPGQRDRTPAQTERRAGTARMASSQVRSTRRLRQWVLEQLASGQFPGVVWDDPPDCTMFRIPWKHAGKQDFRDDEDAAFFKVQVPKLPRIQSPSRNPGIQGHPAAQAPDTQGHAEPGGNPGIWAGPPSQSSKTPRRGAQQAKGGCSDPNLALAGGTGGPTLNTVTWDLCPEEPVADGSRSSEDSGIDACKPDLDPGTPSPSLTETSFDVTLELSSMPLGYQPLDPQALRLVLLYSGVCVQQTWLPPGEFLVTPASGEGLLPRVALPPATPTTVPDAQRRQATAALLAELHRGLLLSSRTKGIYVQRRARVPLGWARAPAIDLDGPVHLFSAQDFRHALEQHQQGLGPCPEHCVTLCLGEELAPHDQPQDKLITLQMEQAFALELLKLPMVTGEPSCLLSLP</sequence>
<dbReference type="KEGG" id="asn:102386225"/>
<feature type="compositionally biased region" description="Low complexity" evidence="1">
    <location>
        <begin position="198"/>
        <end position="213"/>
    </location>
</feature>
<dbReference type="SUPFAM" id="SSF46785">
    <property type="entry name" value="Winged helix' DNA-binding domain"/>
    <property type="match status" value="1"/>
</dbReference>
<dbReference type="GO" id="GO:0002376">
    <property type="term" value="P:immune system process"/>
    <property type="evidence" value="ECO:0007669"/>
    <property type="project" value="TreeGrafter"/>
</dbReference>
<feature type="domain" description="IRF tryptophan pentad repeat" evidence="2">
    <location>
        <begin position="79"/>
        <end position="132"/>
    </location>
</feature>
<accession>A0A3Q0FMP7</accession>
<name>A0A3Q0FMP7_ALLSI</name>
<dbReference type="InterPro" id="IPR036388">
    <property type="entry name" value="WH-like_DNA-bd_sf"/>
</dbReference>
<dbReference type="InterPro" id="IPR008984">
    <property type="entry name" value="SMAD_FHA_dom_sf"/>
</dbReference>
<protein>
    <submittedName>
        <fullName evidence="4">Interferon regulatory factor 9</fullName>
    </submittedName>
</protein>
<dbReference type="PANTHER" id="PTHR11949:SF26">
    <property type="entry name" value="INTERFERON REGULATORY FACTOR 9"/>
    <property type="match status" value="1"/>
</dbReference>
<feature type="compositionally biased region" description="Basic and acidic residues" evidence="1">
    <location>
        <begin position="28"/>
        <end position="37"/>
    </location>
</feature>
<feature type="region of interest" description="Disordered" evidence="1">
    <location>
        <begin position="28"/>
        <end position="75"/>
    </location>
</feature>
<proteinExistence type="predicted"/>
<evidence type="ECO:0000259" key="2">
    <source>
        <dbReference type="PROSITE" id="PS51507"/>
    </source>
</evidence>
<dbReference type="RefSeq" id="XP_025048599.1">
    <property type="nucleotide sequence ID" value="XM_025192814.1"/>
</dbReference>
<dbReference type="Gene3D" id="2.60.200.10">
    <property type="match status" value="1"/>
</dbReference>
<dbReference type="PANTHER" id="PTHR11949">
    <property type="entry name" value="INTERFERON REGULATORY FACTOR"/>
    <property type="match status" value="1"/>
</dbReference>
<dbReference type="InterPro" id="IPR001346">
    <property type="entry name" value="Interferon_reg_fact_DNA-bd_dom"/>
</dbReference>
<keyword evidence="3" id="KW-1185">Reference proteome</keyword>
<dbReference type="InterPro" id="IPR019471">
    <property type="entry name" value="Interferon_reg_factor-3"/>
</dbReference>
<dbReference type="Pfam" id="PF00605">
    <property type="entry name" value="IRF"/>
    <property type="match status" value="1"/>
</dbReference>
<reference evidence="4" key="1">
    <citation type="submission" date="2025-08" db="UniProtKB">
        <authorList>
            <consortium name="RefSeq"/>
        </authorList>
    </citation>
    <scope>IDENTIFICATION</scope>
</reference>
<dbReference type="STRING" id="38654.A0A3Q0FMP7"/>
<dbReference type="GO" id="GO:0000981">
    <property type="term" value="F:DNA-binding transcription factor activity, RNA polymerase II-specific"/>
    <property type="evidence" value="ECO:0007669"/>
    <property type="project" value="TreeGrafter"/>
</dbReference>